<keyword evidence="1" id="KW-0472">Membrane</keyword>
<dbReference type="Proteomes" id="UP000829354">
    <property type="component" value="Chromosome IV"/>
</dbReference>
<evidence type="ECO:0000313" key="3">
    <source>
        <dbReference type="Proteomes" id="UP000829354"/>
    </source>
</evidence>
<proteinExistence type="predicted"/>
<evidence type="ECO:0000313" key="2">
    <source>
        <dbReference type="EMBL" id="UMM28879.1"/>
    </source>
</evidence>
<accession>A0AAE9EU52</accession>
<dbReference type="AlphaFoldDB" id="A0AAE9EU52"/>
<evidence type="ECO:0000256" key="1">
    <source>
        <dbReference type="SAM" id="Phobius"/>
    </source>
</evidence>
<keyword evidence="1" id="KW-0812">Transmembrane</keyword>
<dbReference type="EMBL" id="CP092623">
    <property type="protein sequence ID" value="UMM28879.1"/>
    <property type="molecule type" value="Genomic_DNA"/>
</dbReference>
<name>A0AAE9EU52_CAEBR</name>
<keyword evidence="1" id="KW-1133">Transmembrane helix</keyword>
<sequence>MYSENSSQKSRSSFVSYLLLFFLFKNTVSVILFFLFSIQMLFSEMCDFRRPKNVHTHPSNTCRFDVSLKLSGNQPQSEKK</sequence>
<organism evidence="2 3">
    <name type="scientific">Caenorhabditis briggsae</name>
    <dbReference type="NCBI Taxonomy" id="6238"/>
    <lineage>
        <taxon>Eukaryota</taxon>
        <taxon>Metazoa</taxon>
        <taxon>Ecdysozoa</taxon>
        <taxon>Nematoda</taxon>
        <taxon>Chromadorea</taxon>
        <taxon>Rhabditida</taxon>
        <taxon>Rhabditina</taxon>
        <taxon>Rhabditomorpha</taxon>
        <taxon>Rhabditoidea</taxon>
        <taxon>Rhabditidae</taxon>
        <taxon>Peloderinae</taxon>
        <taxon>Caenorhabditis</taxon>
    </lineage>
</organism>
<reference evidence="2 3" key="1">
    <citation type="submission" date="2022-04" db="EMBL/GenBank/DDBJ databases">
        <title>Chromosome-level reference genomes for two strains of Caenorhabditis briggsae: an improved platform for comparative genomics.</title>
        <authorList>
            <person name="Stevens L."/>
            <person name="Andersen E."/>
        </authorList>
    </citation>
    <scope>NUCLEOTIDE SEQUENCE [LARGE SCALE GENOMIC DNA]</scope>
    <source>
        <strain evidence="2">VX34</strain>
        <tissue evidence="2">Whole-organism</tissue>
    </source>
</reference>
<gene>
    <name evidence="2" type="ORF">L5515_011515</name>
</gene>
<protein>
    <submittedName>
        <fullName evidence="2">Uncharacterized protein</fullName>
    </submittedName>
</protein>
<keyword evidence="3" id="KW-1185">Reference proteome</keyword>
<feature type="transmembrane region" description="Helical" evidence="1">
    <location>
        <begin position="14"/>
        <end position="42"/>
    </location>
</feature>